<feature type="transmembrane region" description="Helical" evidence="1">
    <location>
        <begin position="90"/>
        <end position="108"/>
    </location>
</feature>
<gene>
    <name evidence="2" type="ORF">L873DRAFT_1819686</name>
</gene>
<dbReference type="AlphaFoldDB" id="A0A3N4J297"/>
<reference evidence="2 3" key="1">
    <citation type="journal article" date="2018" name="Nat. Ecol. Evol.">
        <title>Pezizomycetes genomes reveal the molecular basis of ectomycorrhizal truffle lifestyle.</title>
        <authorList>
            <person name="Murat C."/>
            <person name="Payen T."/>
            <person name="Noel B."/>
            <person name="Kuo A."/>
            <person name="Morin E."/>
            <person name="Chen J."/>
            <person name="Kohler A."/>
            <person name="Krizsan K."/>
            <person name="Balestrini R."/>
            <person name="Da Silva C."/>
            <person name="Montanini B."/>
            <person name="Hainaut M."/>
            <person name="Levati E."/>
            <person name="Barry K.W."/>
            <person name="Belfiori B."/>
            <person name="Cichocki N."/>
            <person name="Clum A."/>
            <person name="Dockter R.B."/>
            <person name="Fauchery L."/>
            <person name="Guy J."/>
            <person name="Iotti M."/>
            <person name="Le Tacon F."/>
            <person name="Lindquist E.A."/>
            <person name="Lipzen A."/>
            <person name="Malagnac F."/>
            <person name="Mello A."/>
            <person name="Molinier V."/>
            <person name="Miyauchi S."/>
            <person name="Poulain J."/>
            <person name="Riccioni C."/>
            <person name="Rubini A."/>
            <person name="Sitrit Y."/>
            <person name="Splivallo R."/>
            <person name="Traeger S."/>
            <person name="Wang M."/>
            <person name="Zifcakova L."/>
            <person name="Wipf D."/>
            <person name="Zambonelli A."/>
            <person name="Paolocci F."/>
            <person name="Nowrousian M."/>
            <person name="Ottonello S."/>
            <person name="Baldrian P."/>
            <person name="Spatafora J.W."/>
            <person name="Henrissat B."/>
            <person name="Nagy L.G."/>
            <person name="Aury J.M."/>
            <person name="Wincker P."/>
            <person name="Grigoriev I.V."/>
            <person name="Bonfante P."/>
            <person name="Martin F.M."/>
        </authorList>
    </citation>
    <scope>NUCLEOTIDE SEQUENCE [LARGE SCALE GENOMIC DNA]</scope>
    <source>
        <strain evidence="2 3">120613-1</strain>
    </source>
</reference>
<keyword evidence="1" id="KW-0812">Transmembrane</keyword>
<name>A0A3N4J297_9PEZI</name>
<keyword evidence="3" id="KW-1185">Reference proteome</keyword>
<keyword evidence="1" id="KW-1133">Transmembrane helix</keyword>
<dbReference type="OrthoDB" id="5410137at2759"/>
<evidence type="ECO:0000313" key="2">
    <source>
        <dbReference type="EMBL" id="RPA91347.1"/>
    </source>
</evidence>
<dbReference type="Proteomes" id="UP000276215">
    <property type="component" value="Unassembled WGS sequence"/>
</dbReference>
<dbReference type="EMBL" id="ML120499">
    <property type="protein sequence ID" value="RPA91347.1"/>
    <property type="molecule type" value="Genomic_DNA"/>
</dbReference>
<sequence>MTVARCPYGNLIFQHRRLLSQSGSMHEDEETSGLGTTAHKATVDKDKATVDKDKVESESLLPMERISNLEEGLKSLTLVVHKGFNRQEQWIRWIVGFGVWTVLFKVLYHDGYMQDKMLEAIKDSKNELEGKIKDSKNKLEDKFGHTLQLSLAVLKSDILLAIAKEEPKATKER</sequence>
<proteinExistence type="predicted"/>
<protein>
    <submittedName>
        <fullName evidence="2">Uncharacterized protein</fullName>
    </submittedName>
</protein>
<accession>A0A3N4J297</accession>
<evidence type="ECO:0000313" key="3">
    <source>
        <dbReference type="Proteomes" id="UP000276215"/>
    </source>
</evidence>
<keyword evidence="1" id="KW-0472">Membrane</keyword>
<organism evidence="2 3">
    <name type="scientific">Choiromyces venosus 120613-1</name>
    <dbReference type="NCBI Taxonomy" id="1336337"/>
    <lineage>
        <taxon>Eukaryota</taxon>
        <taxon>Fungi</taxon>
        <taxon>Dikarya</taxon>
        <taxon>Ascomycota</taxon>
        <taxon>Pezizomycotina</taxon>
        <taxon>Pezizomycetes</taxon>
        <taxon>Pezizales</taxon>
        <taxon>Tuberaceae</taxon>
        <taxon>Choiromyces</taxon>
    </lineage>
</organism>
<evidence type="ECO:0000256" key="1">
    <source>
        <dbReference type="SAM" id="Phobius"/>
    </source>
</evidence>